<keyword evidence="2" id="KW-1185">Reference proteome</keyword>
<evidence type="ECO:0000313" key="1">
    <source>
        <dbReference type="EMBL" id="QFI54542.1"/>
    </source>
</evidence>
<name>A0A5J6WUD8_9GAMM</name>
<evidence type="ECO:0008006" key="3">
    <source>
        <dbReference type="Google" id="ProtNLM"/>
    </source>
</evidence>
<protein>
    <recommendedName>
        <fullName evidence="3">GDYXXLXY domain-containing protein</fullName>
    </recommendedName>
</protein>
<proteinExistence type="predicted"/>
<dbReference type="Proteomes" id="UP000594034">
    <property type="component" value="Chromosome"/>
</dbReference>
<dbReference type="RefSeq" id="WP_193003994.1">
    <property type="nucleotide sequence ID" value="NZ_CP040449.1"/>
</dbReference>
<dbReference type="EMBL" id="CP040449">
    <property type="protein sequence ID" value="QFI54542.1"/>
    <property type="molecule type" value="Genomic_DNA"/>
</dbReference>
<sequence>MRAHRQHLIALYGALLVLLLGADVARRELALASGETILLALAPVDPRSLMQGDYMRLDYAINRELRTLPTPPTSLVVRIDPQRVAHWLPGADPQTLAADERRLQPIRQTQIGPDAYFFEEGEAKLLEQARYGEFRLSKEGRMQLIGLADADGKPLGMRRARW</sequence>
<gene>
    <name evidence="1" type="ORF">FE240_07420</name>
</gene>
<accession>A0A5J6WUD8</accession>
<dbReference type="Pfam" id="PF14345">
    <property type="entry name" value="GDYXXLXY"/>
    <property type="match status" value="1"/>
</dbReference>
<dbReference type="AlphaFoldDB" id="A0A5J6WUD8"/>
<organism evidence="1 2">
    <name type="scientific">Aeromonas simiae</name>
    <dbReference type="NCBI Taxonomy" id="218936"/>
    <lineage>
        <taxon>Bacteria</taxon>
        <taxon>Pseudomonadati</taxon>
        <taxon>Pseudomonadota</taxon>
        <taxon>Gammaproteobacteria</taxon>
        <taxon>Aeromonadales</taxon>
        <taxon>Aeromonadaceae</taxon>
        <taxon>Aeromonas</taxon>
    </lineage>
</organism>
<dbReference type="InterPro" id="IPR025833">
    <property type="entry name" value="GDYXXLXY"/>
</dbReference>
<dbReference type="KEGG" id="asim:FE240_07420"/>
<evidence type="ECO:0000313" key="2">
    <source>
        <dbReference type="Proteomes" id="UP000594034"/>
    </source>
</evidence>
<reference evidence="1 2" key="1">
    <citation type="submission" date="2019-05" db="EMBL/GenBank/DDBJ databases">
        <title>OXA-830, a novel chromosomally encoded expanded-spectrum class D beta-lactamase in Aeromonas simiae.</title>
        <authorList>
            <person name="Zhou W."/>
            <person name="Chen Q."/>
        </authorList>
    </citation>
    <scope>NUCLEOTIDE SEQUENCE [LARGE SCALE GENOMIC DNA]</scope>
    <source>
        <strain evidence="1 2">A6</strain>
    </source>
</reference>